<dbReference type="AlphaFoldDB" id="M3A8M8"/>
<proteinExistence type="predicted"/>
<keyword evidence="2" id="KW-1185">Reference proteome</keyword>
<dbReference type="GeneID" id="19333540"/>
<name>M3A8M8_PSEFD</name>
<dbReference type="VEuPathDB" id="FungiDB:MYCFIDRAFT_176328"/>
<dbReference type="KEGG" id="pfj:MYCFIDRAFT_176328"/>
<accession>M3A8M8</accession>
<sequence>MTRHAGLLDRHSLLSLLDLGVSVSVSVSSHVRFFSLLCITRFFVVVTVLTLNATDSFFKTSTCHVFRQGLIAKQSTFLGEIFARTIANEHRPAYRKRFCYLIASVRNTTCQGAPSITDIQGSSAAIAPTHVLAIFKWPSTTDQLDLVAFSYRASVGVPALQASSKQTPDHKLPTSNPMSLFVGMSLTVMPMSVHVIANSQAPPERSKTGNVRQDNASVTEFPGNWIQKGAKDHVIEWLCGSSETSQSGAWKLRVRLLHTYYTLSAHHCNQQVHDMSVHTVKETIVALTGSSKSEKSSSKRLMKQPCIVNKPKRAYERFTNDTFCCQIQFLKSGTYILGEIGVVRSGSGYCGLQDILRNQRTRNLPVPISHLCSIRRVAPLCDVDQPKPAIVAILRLPSMLLVIVGVIEAFVRLPLQNHHGCFLQLSLLQGNLFPKHIARQRCLYSLSLWVWATQSSRLGLSKPCELAKDESSVQDGLLSEEVRGRHNVQLSSELATPCSDATLIYLSGLFRRRRMAALEISSPAPGEPWETALLEVSNDRTICRNPVTTSTSNPEKTSLRGFALERPACIQHRPVSPTRLRAEPTRLLHTQGCLTAAKTKRTLLEDWNDRSEASAPAKKRDLAHLANSLLRTQDKLTVTRARCQLMIISHDALLHQQQLTSGDRNTHAKATPRPRQVLQHRTATTCCIDMGRSECLECLAKHGGAQLMHSTNHEIPCPQGLMPPNHFNGKSAFNEQAGAKHYSANKRLLECIRLPVQLMPMPMCMQDVLLNLNVAYSLKYKCITSQPSSFHLFRHVQKFNIFRDTTDLDPNHSRRKGNVVADAQVYPHGLVYHLRSLFAFSKLNTEYCISYFFLVRLNVCKAIITTEPEQQAEMSCPPTDSQKPLVLTGKGGGKKACINNTGHTFRCRGAVPAPGGFLKTNPSRKKKSGALRFWSCFVGTVQHSASFSYANQDL</sequence>
<gene>
    <name evidence="1" type="ORF">MYCFIDRAFT_176328</name>
</gene>
<evidence type="ECO:0000313" key="2">
    <source>
        <dbReference type="Proteomes" id="UP000016932"/>
    </source>
</evidence>
<dbReference type="EMBL" id="KB446560">
    <property type="protein sequence ID" value="EME80981.1"/>
    <property type="molecule type" value="Genomic_DNA"/>
</dbReference>
<evidence type="ECO:0000313" key="1">
    <source>
        <dbReference type="EMBL" id="EME80981.1"/>
    </source>
</evidence>
<dbReference type="HOGENOM" id="CLU_309074_0_0_1"/>
<dbReference type="Proteomes" id="UP000016932">
    <property type="component" value="Unassembled WGS sequence"/>
</dbReference>
<protein>
    <submittedName>
        <fullName evidence="1">Uncharacterized protein</fullName>
    </submittedName>
</protein>
<organism evidence="1 2">
    <name type="scientific">Pseudocercospora fijiensis (strain CIRAD86)</name>
    <name type="common">Black leaf streak disease fungus</name>
    <name type="synonym">Mycosphaerella fijiensis</name>
    <dbReference type="NCBI Taxonomy" id="383855"/>
    <lineage>
        <taxon>Eukaryota</taxon>
        <taxon>Fungi</taxon>
        <taxon>Dikarya</taxon>
        <taxon>Ascomycota</taxon>
        <taxon>Pezizomycotina</taxon>
        <taxon>Dothideomycetes</taxon>
        <taxon>Dothideomycetidae</taxon>
        <taxon>Mycosphaerellales</taxon>
        <taxon>Mycosphaerellaceae</taxon>
        <taxon>Pseudocercospora</taxon>
    </lineage>
</organism>
<dbReference type="RefSeq" id="XP_007928310.1">
    <property type="nucleotide sequence ID" value="XM_007930119.1"/>
</dbReference>
<reference evidence="1 2" key="1">
    <citation type="journal article" date="2012" name="PLoS Pathog.">
        <title>Diverse lifestyles and strategies of plant pathogenesis encoded in the genomes of eighteen Dothideomycetes fungi.</title>
        <authorList>
            <person name="Ohm R.A."/>
            <person name="Feau N."/>
            <person name="Henrissat B."/>
            <person name="Schoch C.L."/>
            <person name="Horwitz B.A."/>
            <person name="Barry K.W."/>
            <person name="Condon B.J."/>
            <person name="Copeland A.C."/>
            <person name="Dhillon B."/>
            <person name="Glaser F."/>
            <person name="Hesse C.N."/>
            <person name="Kosti I."/>
            <person name="LaButti K."/>
            <person name="Lindquist E.A."/>
            <person name="Lucas S."/>
            <person name="Salamov A.A."/>
            <person name="Bradshaw R.E."/>
            <person name="Ciuffetti L."/>
            <person name="Hamelin R.C."/>
            <person name="Kema G.H.J."/>
            <person name="Lawrence C."/>
            <person name="Scott J.A."/>
            <person name="Spatafora J.W."/>
            <person name="Turgeon B.G."/>
            <person name="de Wit P.J.G.M."/>
            <person name="Zhong S."/>
            <person name="Goodwin S.B."/>
            <person name="Grigoriev I.V."/>
        </authorList>
    </citation>
    <scope>NUCLEOTIDE SEQUENCE [LARGE SCALE GENOMIC DNA]</scope>
    <source>
        <strain evidence="1 2">CIRAD86</strain>
    </source>
</reference>